<protein>
    <submittedName>
        <fullName evidence="2">Helix-turn-helix transcriptional regulator</fullName>
    </submittedName>
</protein>
<reference evidence="2 3" key="1">
    <citation type="submission" date="2019-07" db="EMBL/GenBank/DDBJ databases">
        <title>Bacillus alkalisoli sp. nov. isolated from saline soil.</title>
        <authorList>
            <person name="Sun J.-Q."/>
            <person name="Xu L."/>
        </authorList>
    </citation>
    <scope>NUCLEOTIDE SEQUENCE [LARGE SCALE GENOMIC DNA]</scope>
    <source>
        <strain evidence="2 3">M4U3P1</strain>
        <plasmid evidence="2 3">unnamed1</plasmid>
    </source>
</reference>
<sequence length="161" mass="18586">MGNREQFDLSKYLLEKRKQKGLSQTQVANDTGLSSAYISMLEKGERKRPTQAVIKKLATALSIPNIEMLQIMEYIASMEEDHVKEKDKDTSKQIKLFDLTGLTEASINQIQNQIDQLKSSENNSVIRFFDVTGLSEKDIERVKEEIELLKIRNEYMKLKKD</sequence>
<dbReference type="InterPro" id="IPR010982">
    <property type="entry name" value="Lambda_DNA-bd_dom_sf"/>
</dbReference>
<accession>A0A856M7T2</accession>
<dbReference type="SMART" id="SM00530">
    <property type="entry name" value="HTH_XRE"/>
    <property type="match status" value="1"/>
</dbReference>
<dbReference type="Proteomes" id="UP000318138">
    <property type="component" value="Plasmid unnamed1"/>
</dbReference>
<dbReference type="EMBL" id="CP041370">
    <property type="protein sequence ID" value="QDK92310.1"/>
    <property type="molecule type" value="Genomic_DNA"/>
</dbReference>
<proteinExistence type="predicted"/>
<dbReference type="GO" id="GO:0003677">
    <property type="term" value="F:DNA binding"/>
    <property type="evidence" value="ECO:0007669"/>
    <property type="project" value="InterPro"/>
</dbReference>
<feature type="domain" description="HTH cro/C1-type" evidence="1">
    <location>
        <begin position="13"/>
        <end position="69"/>
    </location>
</feature>
<name>A0A856M7T2_9BACI</name>
<dbReference type="InterPro" id="IPR001387">
    <property type="entry name" value="Cro/C1-type_HTH"/>
</dbReference>
<dbReference type="RefSeq" id="WP_013603187.1">
    <property type="nucleotide sequence ID" value="NZ_CP041370.1"/>
</dbReference>
<dbReference type="AlphaFoldDB" id="A0A856M7T2"/>
<dbReference type="CDD" id="cd00093">
    <property type="entry name" value="HTH_XRE"/>
    <property type="match status" value="1"/>
</dbReference>
<evidence type="ECO:0000259" key="1">
    <source>
        <dbReference type="PROSITE" id="PS50943"/>
    </source>
</evidence>
<gene>
    <name evidence="2" type="ORF">FLK61_00395</name>
</gene>
<dbReference type="KEGG" id="psua:FLK61_00395"/>
<dbReference type="SMR" id="A0A856M7T2"/>
<evidence type="ECO:0000313" key="2">
    <source>
        <dbReference type="EMBL" id="QDK92310.1"/>
    </source>
</evidence>
<dbReference type="SUPFAM" id="SSF47413">
    <property type="entry name" value="lambda repressor-like DNA-binding domains"/>
    <property type="match status" value="1"/>
</dbReference>
<organism evidence="2 3">
    <name type="scientific">Paenalkalicoccus suaedae</name>
    <dbReference type="NCBI Taxonomy" id="2592382"/>
    <lineage>
        <taxon>Bacteria</taxon>
        <taxon>Bacillati</taxon>
        <taxon>Bacillota</taxon>
        <taxon>Bacilli</taxon>
        <taxon>Bacillales</taxon>
        <taxon>Bacillaceae</taxon>
        <taxon>Paenalkalicoccus</taxon>
    </lineage>
</organism>
<keyword evidence="3" id="KW-1185">Reference proteome</keyword>
<keyword evidence="2" id="KW-0614">Plasmid</keyword>
<dbReference type="PROSITE" id="PS50943">
    <property type="entry name" value="HTH_CROC1"/>
    <property type="match status" value="1"/>
</dbReference>
<dbReference type="Pfam" id="PF01381">
    <property type="entry name" value="HTH_3"/>
    <property type="match status" value="1"/>
</dbReference>
<dbReference type="Gene3D" id="1.10.260.40">
    <property type="entry name" value="lambda repressor-like DNA-binding domains"/>
    <property type="match status" value="1"/>
</dbReference>
<geneLocation type="plasmid" evidence="2 3">
    <name>unnamed1</name>
</geneLocation>
<evidence type="ECO:0000313" key="3">
    <source>
        <dbReference type="Proteomes" id="UP000318138"/>
    </source>
</evidence>